<sequence>MRFKRFEWASGACMGVTEAARVATRESWATFGRAAHITGVCSHGESFTQFVRVKYVIPDCPESHLALEAESGD</sequence>
<reference evidence="1" key="1">
    <citation type="journal article" date="2015" name="Nature">
        <title>Complex archaea that bridge the gap between prokaryotes and eukaryotes.</title>
        <authorList>
            <person name="Spang A."/>
            <person name="Saw J.H."/>
            <person name="Jorgensen S.L."/>
            <person name="Zaremba-Niedzwiedzka K."/>
            <person name="Martijn J."/>
            <person name="Lind A.E."/>
            <person name="van Eijk R."/>
            <person name="Schleper C."/>
            <person name="Guy L."/>
            <person name="Ettema T.J."/>
        </authorList>
    </citation>
    <scope>NUCLEOTIDE SEQUENCE</scope>
</reference>
<protein>
    <submittedName>
        <fullName evidence="1">Uncharacterized protein</fullName>
    </submittedName>
</protein>
<dbReference type="AlphaFoldDB" id="A0A0F9I0Y7"/>
<gene>
    <name evidence="1" type="ORF">LCGC14_1636500</name>
</gene>
<accession>A0A0F9I0Y7</accession>
<organism evidence="1">
    <name type="scientific">marine sediment metagenome</name>
    <dbReference type="NCBI Taxonomy" id="412755"/>
    <lineage>
        <taxon>unclassified sequences</taxon>
        <taxon>metagenomes</taxon>
        <taxon>ecological metagenomes</taxon>
    </lineage>
</organism>
<evidence type="ECO:0000313" key="1">
    <source>
        <dbReference type="EMBL" id="KKM21326.1"/>
    </source>
</evidence>
<name>A0A0F9I0Y7_9ZZZZ</name>
<proteinExistence type="predicted"/>
<dbReference type="EMBL" id="LAZR01013575">
    <property type="protein sequence ID" value="KKM21326.1"/>
    <property type="molecule type" value="Genomic_DNA"/>
</dbReference>
<comment type="caution">
    <text evidence="1">The sequence shown here is derived from an EMBL/GenBank/DDBJ whole genome shotgun (WGS) entry which is preliminary data.</text>
</comment>